<dbReference type="EMBL" id="MDBS01000020">
    <property type="protein sequence ID" value="PMP30526.1"/>
    <property type="molecule type" value="Genomic_DNA"/>
</dbReference>
<proteinExistence type="predicted"/>
<dbReference type="InterPro" id="IPR015927">
    <property type="entry name" value="Peptidase_S24_S26A/B/C"/>
</dbReference>
<dbReference type="PROSITE" id="PS50943">
    <property type="entry name" value="HTH_CROC1"/>
    <property type="match status" value="1"/>
</dbReference>
<evidence type="ECO:0000256" key="2">
    <source>
        <dbReference type="ARBA" id="ARBA00023125"/>
    </source>
</evidence>
<accession>A0A7Z1MK83</accession>
<dbReference type="Pfam" id="PF01381">
    <property type="entry name" value="HTH_3"/>
    <property type="match status" value="1"/>
</dbReference>
<evidence type="ECO:0000259" key="4">
    <source>
        <dbReference type="PROSITE" id="PS50943"/>
    </source>
</evidence>
<feature type="domain" description="HTH cro/C1-type" evidence="4">
    <location>
        <begin position="8"/>
        <end position="62"/>
    </location>
</feature>
<keyword evidence="1" id="KW-0805">Transcription regulation</keyword>
<dbReference type="InterPro" id="IPR001387">
    <property type="entry name" value="Cro/C1-type_HTH"/>
</dbReference>
<dbReference type="Gene3D" id="1.10.260.40">
    <property type="entry name" value="lambda repressor-like DNA-binding domains"/>
    <property type="match status" value="1"/>
</dbReference>
<evidence type="ECO:0000256" key="3">
    <source>
        <dbReference type="ARBA" id="ARBA00023163"/>
    </source>
</evidence>
<sequence>MKNLSSKLKNKRIALGLSQRELAKKIGVTGTSISQWEREENIPKGVSLFKLANVLNVSVEWLSNGEFETNPSPEHGVLVSYYPNVHASGGGGSFIDNEIAETLYIPKQAINTSSKKNIKCIHVSGDSMEPSIMGGAIIAIDTEATDIIDGHIYVFHQQGHLRVKELRHGIKQVHIISKNSTYIDEHTSYEDLKIIGKVKWVSNFL</sequence>
<dbReference type="Gene3D" id="2.10.109.10">
    <property type="entry name" value="Umud Fragment, subunit A"/>
    <property type="match status" value="1"/>
</dbReference>
<name>A0A7Z1MK83_9VIBR</name>
<dbReference type="Pfam" id="PF00717">
    <property type="entry name" value="Peptidase_S24"/>
    <property type="match status" value="1"/>
</dbReference>
<dbReference type="AlphaFoldDB" id="A0A7Z1MK83"/>
<dbReference type="InterPro" id="IPR036286">
    <property type="entry name" value="LexA/Signal_pep-like_sf"/>
</dbReference>
<dbReference type="InterPro" id="IPR039418">
    <property type="entry name" value="LexA-like"/>
</dbReference>
<reference evidence="5" key="2">
    <citation type="journal article" date="2018" name="Nature">
        <title>A major lineage of non-tailed dsDNA viruses as unrecognized killers of marine bacteria.</title>
        <authorList>
            <person name="Kauffman K.M."/>
            <person name="Hussain F.A."/>
            <person name="Yang J."/>
            <person name="Arevalo P."/>
            <person name="Brown J.M."/>
            <person name="Chang W.K."/>
            <person name="VanInsberghe D."/>
            <person name="Elsherbini J."/>
            <person name="Sharma R.S."/>
            <person name="Cutler M.B."/>
            <person name="Kelly L."/>
            <person name="Polz M.F."/>
        </authorList>
    </citation>
    <scope>NUCLEOTIDE SEQUENCE</scope>
    <source>
        <strain evidence="5">10N.222.46.E12</strain>
    </source>
</reference>
<reference evidence="5" key="1">
    <citation type="submission" date="2016-07" db="EMBL/GenBank/DDBJ databases">
        <authorList>
            <person name="Kauffman K."/>
            <person name="Arevalo P."/>
            <person name="Polz M.F."/>
        </authorList>
    </citation>
    <scope>NUCLEOTIDE SEQUENCE</scope>
    <source>
        <strain evidence="5">10N.222.46.E12</strain>
    </source>
</reference>
<dbReference type="SUPFAM" id="SSF47413">
    <property type="entry name" value="lambda repressor-like DNA-binding domains"/>
    <property type="match status" value="1"/>
</dbReference>
<dbReference type="SUPFAM" id="SSF51306">
    <property type="entry name" value="LexA/Signal peptidase"/>
    <property type="match status" value="1"/>
</dbReference>
<dbReference type="SMART" id="SM00530">
    <property type="entry name" value="HTH_XRE"/>
    <property type="match status" value="1"/>
</dbReference>
<keyword evidence="2" id="KW-0238">DNA-binding</keyword>
<gene>
    <name evidence="5" type="ORF">BCS90_14590</name>
</gene>
<dbReference type="CDD" id="cd06529">
    <property type="entry name" value="S24_LexA-like"/>
    <property type="match status" value="1"/>
</dbReference>
<comment type="caution">
    <text evidence="5">The sequence shown here is derived from an EMBL/GenBank/DDBJ whole genome shotgun (WGS) entry which is preliminary data.</text>
</comment>
<dbReference type="InterPro" id="IPR010982">
    <property type="entry name" value="Lambda_DNA-bd_dom_sf"/>
</dbReference>
<evidence type="ECO:0000313" key="5">
    <source>
        <dbReference type="EMBL" id="PMP30526.1"/>
    </source>
</evidence>
<keyword evidence="3" id="KW-0804">Transcription</keyword>
<dbReference type="CDD" id="cd00093">
    <property type="entry name" value="HTH_XRE"/>
    <property type="match status" value="1"/>
</dbReference>
<dbReference type="GO" id="GO:0003677">
    <property type="term" value="F:DNA binding"/>
    <property type="evidence" value="ECO:0007669"/>
    <property type="project" value="UniProtKB-KW"/>
</dbReference>
<protein>
    <recommendedName>
        <fullName evidence="4">HTH cro/C1-type domain-containing protein</fullName>
    </recommendedName>
</protein>
<evidence type="ECO:0000256" key="1">
    <source>
        <dbReference type="ARBA" id="ARBA00023015"/>
    </source>
</evidence>
<dbReference type="RefSeq" id="WP_154723949.1">
    <property type="nucleotide sequence ID" value="NZ_CP170597.1"/>
</dbReference>
<organism evidence="5">
    <name type="scientific">Vibrio cyclitrophicus</name>
    <dbReference type="NCBI Taxonomy" id="47951"/>
    <lineage>
        <taxon>Bacteria</taxon>
        <taxon>Pseudomonadati</taxon>
        <taxon>Pseudomonadota</taxon>
        <taxon>Gammaproteobacteria</taxon>
        <taxon>Vibrionales</taxon>
        <taxon>Vibrionaceae</taxon>
        <taxon>Vibrio</taxon>
    </lineage>
</organism>
<dbReference type="PANTHER" id="PTHR40661:SF3">
    <property type="entry name" value="FELS-1 PROPHAGE TRANSCRIPTIONAL REGULATOR"/>
    <property type="match status" value="1"/>
</dbReference>
<dbReference type="PANTHER" id="PTHR40661">
    <property type="match status" value="1"/>
</dbReference>